<dbReference type="Gene3D" id="1.10.1200.10">
    <property type="entry name" value="ACP-like"/>
    <property type="match status" value="1"/>
</dbReference>
<dbReference type="Proteomes" id="UP000439550">
    <property type="component" value="Unassembled WGS sequence"/>
</dbReference>
<accession>A0A7X1Z8M5</accession>
<dbReference type="Gene3D" id="3.30.559.30">
    <property type="entry name" value="Nonribosomal peptide synthetase, condensation domain"/>
    <property type="match status" value="1"/>
</dbReference>
<organism evidence="6 7">
    <name type="scientific">Lactococcus hircilactis</name>
    <dbReference type="NCBI Taxonomy" id="1494462"/>
    <lineage>
        <taxon>Bacteria</taxon>
        <taxon>Bacillati</taxon>
        <taxon>Bacillota</taxon>
        <taxon>Bacilli</taxon>
        <taxon>Lactobacillales</taxon>
        <taxon>Streptococcaceae</taxon>
        <taxon>Lactococcus</taxon>
    </lineage>
</organism>
<dbReference type="GO" id="GO:0044550">
    <property type="term" value="P:secondary metabolite biosynthetic process"/>
    <property type="evidence" value="ECO:0007669"/>
    <property type="project" value="TreeGrafter"/>
</dbReference>
<dbReference type="RefSeq" id="WP_153494751.1">
    <property type="nucleotide sequence ID" value="NZ_WITJ01000001.1"/>
</dbReference>
<evidence type="ECO:0000259" key="5">
    <source>
        <dbReference type="PROSITE" id="PS50075"/>
    </source>
</evidence>
<dbReference type="PROSITE" id="PS50075">
    <property type="entry name" value="CARRIER"/>
    <property type="match status" value="1"/>
</dbReference>
<dbReference type="Gene3D" id="3.30.300.30">
    <property type="match status" value="1"/>
</dbReference>
<dbReference type="InterPro" id="IPR042099">
    <property type="entry name" value="ANL_N_sf"/>
</dbReference>
<comment type="cofactor">
    <cofactor evidence="1">
        <name>pantetheine 4'-phosphate</name>
        <dbReference type="ChEBI" id="CHEBI:47942"/>
    </cofactor>
</comment>
<dbReference type="AlphaFoldDB" id="A0A7X1Z8M5"/>
<dbReference type="GO" id="GO:0031177">
    <property type="term" value="F:phosphopantetheine binding"/>
    <property type="evidence" value="ECO:0007669"/>
    <property type="project" value="InterPro"/>
</dbReference>
<dbReference type="Pfam" id="PF00550">
    <property type="entry name" value="PP-binding"/>
    <property type="match status" value="1"/>
</dbReference>
<dbReference type="InterPro" id="IPR020806">
    <property type="entry name" value="PKS_PP-bd"/>
</dbReference>
<dbReference type="EMBL" id="WITJ01000001">
    <property type="protein sequence ID" value="MQW38520.1"/>
    <property type="molecule type" value="Genomic_DNA"/>
</dbReference>
<keyword evidence="7" id="KW-1185">Reference proteome</keyword>
<keyword evidence="3" id="KW-0597">Phosphoprotein</keyword>
<dbReference type="Pfam" id="PF00668">
    <property type="entry name" value="Condensation"/>
    <property type="match status" value="1"/>
</dbReference>
<evidence type="ECO:0000256" key="3">
    <source>
        <dbReference type="ARBA" id="ARBA00022553"/>
    </source>
</evidence>
<evidence type="ECO:0000313" key="6">
    <source>
        <dbReference type="EMBL" id="MQW38520.1"/>
    </source>
</evidence>
<dbReference type="OrthoDB" id="2203190at2"/>
<keyword evidence="4" id="KW-0812">Transmembrane</keyword>
<reference evidence="6 7" key="1">
    <citation type="submission" date="2019-10" db="EMBL/GenBank/DDBJ databases">
        <authorList>
            <person name="Dong K."/>
        </authorList>
    </citation>
    <scope>NUCLEOTIDE SEQUENCE [LARGE SCALE GENOMIC DNA]</scope>
    <source>
        <strain evidence="6 7">DSM 28960</strain>
    </source>
</reference>
<dbReference type="GO" id="GO:0003824">
    <property type="term" value="F:catalytic activity"/>
    <property type="evidence" value="ECO:0007669"/>
    <property type="project" value="InterPro"/>
</dbReference>
<dbReference type="GO" id="GO:0008610">
    <property type="term" value="P:lipid biosynthetic process"/>
    <property type="evidence" value="ECO:0007669"/>
    <property type="project" value="UniProtKB-ARBA"/>
</dbReference>
<evidence type="ECO:0000313" key="7">
    <source>
        <dbReference type="Proteomes" id="UP000439550"/>
    </source>
</evidence>
<dbReference type="InterPro" id="IPR009081">
    <property type="entry name" value="PP-bd_ACP"/>
</dbReference>
<dbReference type="Gene3D" id="3.40.50.12780">
    <property type="entry name" value="N-terminal domain of ligase-like"/>
    <property type="match status" value="1"/>
</dbReference>
<dbReference type="InterPro" id="IPR000873">
    <property type="entry name" value="AMP-dep_synth/lig_dom"/>
</dbReference>
<dbReference type="PANTHER" id="PTHR45527:SF1">
    <property type="entry name" value="FATTY ACID SYNTHASE"/>
    <property type="match status" value="1"/>
</dbReference>
<dbReference type="GO" id="GO:0005737">
    <property type="term" value="C:cytoplasm"/>
    <property type="evidence" value="ECO:0007669"/>
    <property type="project" value="TreeGrafter"/>
</dbReference>
<dbReference type="SUPFAM" id="SSF47336">
    <property type="entry name" value="ACP-like"/>
    <property type="match status" value="1"/>
</dbReference>
<keyword evidence="4" id="KW-1133">Transmembrane helix</keyword>
<dbReference type="InterPro" id="IPR045851">
    <property type="entry name" value="AMP-bd_C_sf"/>
</dbReference>
<dbReference type="Pfam" id="PF00501">
    <property type="entry name" value="AMP-binding"/>
    <property type="match status" value="1"/>
</dbReference>
<keyword evidence="2" id="KW-0596">Phosphopantetheine</keyword>
<dbReference type="InterPro" id="IPR001242">
    <property type="entry name" value="Condensation_dom"/>
</dbReference>
<dbReference type="Gene3D" id="3.30.559.10">
    <property type="entry name" value="Chloramphenicol acetyltransferase-like domain"/>
    <property type="match status" value="1"/>
</dbReference>
<dbReference type="InterPro" id="IPR020845">
    <property type="entry name" value="AMP-binding_CS"/>
</dbReference>
<dbReference type="SMART" id="SM00823">
    <property type="entry name" value="PKS_PP"/>
    <property type="match status" value="1"/>
</dbReference>
<gene>
    <name evidence="6" type="ORF">GHI93_00965</name>
</gene>
<comment type="caution">
    <text evidence="6">The sequence shown here is derived from an EMBL/GenBank/DDBJ whole genome shotgun (WGS) entry which is preliminary data.</text>
</comment>
<evidence type="ECO:0000256" key="2">
    <source>
        <dbReference type="ARBA" id="ARBA00022450"/>
    </source>
</evidence>
<feature type="transmembrane region" description="Helical" evidence="4">
    <location>
        <begin position="223"/>
        <end position="241"/>
    </location>
</feature>
<feature type="domain" description="Carrier" evidence="5">
    <location>
        <begin position="936"/>
        <end position="1014"/>
    </location>
</feature>
<proteinExistence type="predicted"/>
<dbReference type="PANTHER" id="PTHR45527">
    <property type="entry name" value="NONRIBOSOMAL PEPTIDE SYNTHETASE"/>
    <property type="match status" value="1"/>
</dbReference>
<sequence length="1014" mass="116095">MANIFKATPLQQQIFSFQKINPENAAYNLNYCFKIEGKINIHKFEKAVHETVNSHRSLTSNFVIHGDSLFRQENNSALKVEIQNFLESEEKDVLKQITVESNTPVDMESFPLTKVKLYCNSQTTFFYIKVHHSIFDALSLDVILDEIKSKYLREEGAEEGIYLDSTLEIKQADNIKEEAIQYEKYLFNGEKGFATKNLEFDNTKAFESTSSISMNKVEKMSRFYGVSTFCIILGVYCYVLSQITYSEEVSLGVPFGNRSEKMEKAVGLFVNTLPLKITIKGGESFLEYINRLNNTLSNLKRYQSVDIIGSQNQIFEQSSEFLPINSTITYYNHYQSFSFPDLVVRRIEIKNNNLMFPISIKFEKYHEQLLLHTSVMSLFSEIDFAEIYSQIFSQIEGIPDILIGNLRLLSEPQERKVSEEINSKSRDYRFDGKTVIDLFKQSVAANGNRVAVSYENVNITYRELDIISNRLTNTLLKRLSNKYVVVSIPLSDKLIPLLLAILKAGKIYVPIDKNMPEDRKNLIFDSLEDLNLIGDEKITGKNNKFSFTLEELVKLSENVPEEKNVYCKPSDTAYVLFTSGSTGIPKGIQVTHQNIRSLFLAANQEFDFSNNDIWTMFHSYSFDFSLWEIFGPLTTGGKLVIVPSKVKIYPDAFWDILKQNRATVVSQTPSAFANLLRYEASQDTHILKNIRYFFLGGEYISYNSIEPWKNFYKDSNLKFIGGYGVTEAAVISFCKEIDDKHRDVDVIGKPLPNTHVFVRTITGQVAPRGFLGEIVLSGEAVGTGYYNNEEKGRRVFKKENILFKENTFFTNDLAILDKNFEMIYVSRADKQVKISGHRIELGEIENAINSYSNCEASVVIPHAFSKNDVRLIGYYISSEGKIIDKDDLKKFLQTKLQRYMIPQFLLEIEEKPLTINGKLDTSSLPIPNISVSSNNEHIKTSVDRVIDIWEKVVNQENITADDKFFEVGGSSLLITDVYYRILEEFHLTGKEVSMVDLFEYSTPKEIADFLDDLI</sequence>
<dbReference type="SUPFAM" id="SSF56801">
    <property type="entry name" value="Acetyl-CoA synthetase-like"/>
    <property type="match status" value="1"/>
</dbReference>
<name>A0A7X1Z8M5_9LACT</name>
<dbReference type="InterPro" id="IPR036736">
    <property type="entry name" value="ACP-like_sf"/>
</dbReference>
<keyword evidence="4" id="KW-0472">Membrane</keyword>
<evidence type="ECO:0000256" key="4">
    <source>
        <dbReference type="SAM" id="Phobius"/>
    </source>
</evidence>
<dbReference type="PROSITE" id="PS00455">
    <property type="entry name" value="AMP_BINDING"/>
    <property type="match status" value="1"/>
</dbReference>
<dbReference type="GO" id="GO:0043041">
    <property type="term" value="P:amino acid activation for nonribosomal peptide biosynthetic process"/>
    <property type="evidence" value="ECO:0007669"/>
    <property type="project" value="TreeGrafter"/>
</dbReference>
<dbReference type="InterPro" id="IPR023213">
    <property type="entry name" value="CAT-like_dom_sf"/>
</dbReference>
<evidence type="ECO:0000256" key="1">
    <source>
        <dbReference type="ARBA" id="ARBA00001957"/>
    </source>
</evidence>
<protein>
    <submittedName>
        <fullName evidence="6">AMP-binding protein</fullName>
    </submittedName>
</protein>
<dbReference type="SUPFAM" id="SSF52777">
    <property type="entry name" value="CoA-dependent acyltransferases"/>
    <property type="match status" value="2"/>
</dbReference>